<evidence type="ECO:0000313" key="3">
    <source>
        <dbReference type="Proteomes" id="UP000053872"/>
    </source>
</evidence>
<feature type="compositionally biased region" description="Basic and acidic residues" evidence="1">
    <location>
        <begin position="15"/>
        <end position="27"/>
    </location>
</feature>
<feature type="compositionally biased region" description="Polar residues" evidence="1">
    <location>
        <begin position="202"/>
        <end position="213"/>
    </location>
</feature>
<dbReference type="GO" id="GO:0016787">
    <property type="term" value="F:hydrolase activity"/>
    <property type="evidence" value="ECO:0007669"/>
    <property type="project" value="UniProtKB-KW"/>
</dbReference>
<name>A0A2I0LQ85_COLLI</name>
<comment type="caution">
    <text evidence="2">The sequence shown here is derived from an EMBL/GenBank/DDBJ whole genome shotgun (WGS) entry which is preliminary data.</text>
</comment>
<evidence type="ECO:0000313" key="2">
    <source>
        <dbReference type="EMBL" id="PKK19591.1"/>
    </source>
</evidence>
<feature type="region of interest" description="Disordered" evidence="1">
    <location>
        <begin position="180"/>
        <end position="218"/>
    </location>
</feature>
<protein>
    <submittedName>
        <fullName evidence="2">GTP cyclohydrolase I feedback regulator</fullName>
    </submittedName>
</protein>
<gene>
    <name evidence="2" type="primary">GCHFR</name>
    <name evidence="2" type="ORF">A306_00012016</name>
</gene>
<dbReference type="Proteomes" id="UP000053872">
    <property type="component" value="Unassembled WGS sequence"/>
</dbReference>
<feature type="region of interest" description="Disordered" evidence="1">
    <location>
        <begin position="44"/>
        <end position="68"/>
    </location>
</feature>
<feature type="compositionally biased region" description="Gly residues" evidence="1">
    <location>
        <begin position="1"/>
        <end position="11"/>
    </location>
</feature>
<dbReference type="InParanoid" id="A0A2I0LQ85"/>
<keyword evidence="2" id="KW-0378">Hydrolase</keyword>
<dbReference type="AlphaFoldDB" id="A0A2I0LQ85"/>
<feature type="compositionally biased region" description="Basic and acidic residues" evidence="1">
    <location>
        <begin position="52"/>
        <end position="62"/>
    </location>
</feature>
<proteinExistence type="predicted"/>
<keyword evidence="3" id="KW-1185">Reference proteome</keyword>
<evidence type="ECO:0000256" key="1">
    <source>
        <dbReference type="SAM" id="MobiDB-lite"/>
    </source>
</evidence>
<sequence>GGWTHHGGGRALGSHADELPGGHQEEHAGEPLLGVLRERCAADRAGQAGEPRVPRGQHDGRGADPGLVPAQGIARRTRAFLPEQTLLGPARSTSFPLNSAFCPGVQVVQAKPDPVGRKVHPGQRKCQKPDGSVSAFMANTSFLHFNHHWRELKEQLGLPVPSGCPERLVWNWAGQGIPLPAQHQSHHPTPKTCSPALMAPSHPQSVQPSTDGTIPSPKPAWELHGAL</sequence>
<feature type="region of interest" description="Disordered" evidence="1">
    <location>
        <begin position="1"/>
        <end position="27"/>
    </location>
</feature>
<accession>A0A2I0LQ85</accession>
<dbReference type="EMBL" id="AKCR02000143">
    <property type="protein sequence ID" value="PKK19591.1"/>
    <property type="molecule type" value="Genomic_DNA"/>
</dbReference>
<feature type="non-terminal residue" evidence="2">
    <location>
        <position position="1"/>
    </location>
</feature>
<reference evidence="2 3" key="1">
    <citation type="journal article" date="2013" name="Science">
        <title>Genomic diversity and evolution of the head crest in the rock pigeon.</title>
        <authorList>
            <person name="Shapiro M.D."/>
            <person name="Kronenberg Z."/>
            <person name="Li C."/>
            <person name="Domyan E.T."/>
            <person name="Pan H."/>
            <person name="Campbell M."/>
            <person name="Tan H."/>
            <person name="Huff C.D."/>
            <person name="Hu H."/>
            <person name="Vickrey A.I."/>
            <person name="Nielsen S.C."/>
            <person name="Stringham S.A."/>
            <person name="Hu H."/>
            <person name="Willerslev E."/>
            <person name="Gilbert M.T."/>
            <person name="Yandell M."/>
            <person name="Zhang G."/>
            <person name="Wang J."/>
        </authorList>
    </citation>
    <scope>NUCLEOTIDE SEQUENCE [LARGE SCALE GENOMIC DNA]</scope>
    <source>
        <tissue evidence="2">Blood</tissue>
    </source>
</reference>
<organism evidence="2 3">
    <name type="scientific">Columba livia</name>
    <name type="common">Rock dove</name>
    <dbReference type="NCBI Taxonomy" id="8932"/>
    <lineage>
        <taxon>Eukaryota</taxon>
        <taxon>Metazoa</taxon>
        <taxon>Chordata</taxon>
        <taxon>Craniata</taxon>
        <taxon>Vertebrata</taxon>
        <taxon>Euteleostomi</taxon>
        <taxon>Archelosauria</taxon>
        <taxon>Archosauria</taxon>
        <taxon>Dinosauria</taxon>
        <taxon>Saurischia</taxon>
        <taxon>Theropoda</taxon>
        <taxon>Coelurosauria</taxon>
        <taxon>Aves</taxon>
        <taxon>Neognathae</taxon>
        <taxon>Neoaves</taxon>
        <taxon>Columbimorphae</taxon>
        <taxon>Columbiformes</taxon>
        <taxon>Columbidae</taxon>
        <taxon>Columba</taxon>
    </lineage>
</organism>